<proteinExistence type="predicted"/>
<reference evidence="1 2" key="1">
    <citation type="submission" date="2020-11" db="EMBL/GenBank/DDBJ databases">
        <title>Complete and Circularized Genome Assembly of a human isolate of Vibrio navarrensis biotype pommerensis with MiSeq and MinION Sequence Data.</title>
        <authorList>
            <person name="Schwartz K."/>
            <person name="Borowiak M."/>
            <person name="Deneke C."/>
            <person name="Balau V."/>
            <person name="Metelmann C."/>
            <person name="Strauch E."/>
        </authorList>
    </citation>
    <scope>NUCLEOTIDE SEQUENCE [LARGE SCALE GENOMIC DNA]</scope>
    <source>
        <strain evidence="1 2">20-VB00237</strain>
    </source>
</reference>
<gene>
    <name evidence="1" type="ORF">I3X05_13150</name>
</gene>
<evidence type="ECO:0000313" key="2">
    <source>
        <dbReference type="Proteomes" id="UP000594435"/>
    </source>
</evidence>
<name>A0AAJ4I9U8_9VIBR</name>
<dbReference type="AlphaFoldDB" id="A0AAJ4I9U8"/>
<protein>
    <submittedName>
        <fullName evidence="1">Uncharacterized protein</fullName>
    </submittedName>
</protein>
<dbReference type="EMBL" id="CP065217">
    <property type="protein sequence ID" value="QPL52934.1"/>
    <property type="molecule type" value="Genomic_DNA"/>
</dbReference>
<sequence length="145" mass="15028">MIGYCFLAPIPEHKFNWKQIGVGVGVGFMTGGVGITAAAPKAASQLGLAVVKAATTEFASVPISTIAALSQQPNASKGLQIAGKVLNGAFSILGLAYGVQNVARIAKVIRKSALFRAFAAKTLPAITSQKETSIHINLSLMIKSF</sequence>
<accession>A0AAJ4I9U8</accession>
<dbReference type="RefSeq" id="WP_139046322.1">
    <property type="nucleotide sequence ID" value="NZ_CP065217.1"/>
</dbReference>
<dbReference type="Proteomes" id="UP000594435">
    <property type="component" value="Chromosome 1"/>
</dbReference>
<evidence type="ECO:0000313" key="1">
    <source>
        <dbReference type="EMBL" id="QPL52934.1"/>
    </source>
</evidence>
<organism evidence="1 2">
    <name type="scientific">Vibrio navarrensis</name>
    <dbReference type="NCBI Taxonomy" id="29495"/>
    <lineage>
        <taxon>Bacteria</taxon>
        <taxon>Pseudomonadati</taxon>
        <taxon>Pseudomonadota</taxon>
        <taxon>Gammaproteobacteria</taxon>
        <taxon>Vibrionales</taxon>
        <taxon>Vibrionaceae</taxon>
        <taxon>Vibrio</taxon>
    </lineage>
</organism>